<dbReference type="InterPro" id="IPR050103">
    <property type="entry name" value="Class-III_PLP-dep_AT"/>
</dbReference>
<evidence type="ECO:0000256" key="5">
    <source>
        <dbReference type="RuleBase" id="RU003560"/>
    </source>
</evidence>
<protein>
    <submittedName>
        <fullName evidence="6">Acetylornithine aminotransferase (EC)</fullName>
        <ecNumber evidence="6">2.6.1.11</ecNumber>
    </submittedName>
</protein>
<dbReference type="PANTHER" id="PTHR11986:SF79">
    <property type="entry name" value="ACETYLORNITHINE AMINOTRANSFERASE, MITOCHONDRIAL"/>
    <property type="match status" value="1"/>
</dbReference>
<dbReference type="AlphaFoldDB" id="A0A6S6SYM8"/>
<dbReference type="FunFam" id="3.40.640.10:FF:000004">
    <property type="entry name" value="Acetylornithine aminotransferase"/>
    <property type="match status" value="1"/>
</dbReference>
<evidence type="ECO:0000256" key="3">
    <source>
        <dbReference type="ARBA" id="ARBA00022679"/>
    </source>
</evidence>
<dbReference type="InterPro" id="IPR015421">
    <property type="entry name" value="PyrdxlP-dep_Trfase_major"/>
</dbReference>
<dbReference type="InterPro" id="IPR015422">
    <property type="entry name" value="PyrdxlP-dep_Trfase_small"/>
</dbReference>
<evidence type="ECO:0000256" key="4">
    <source>
        <dbReference type="ARBA" id="ARBA00022898"/>
    </source>
</evidence>
<dbReference type="InterPro" id="IPR005814">
    <property type="entry name" value="Aminotrans_3"/>
</dbReference>
<comment type="similarity">
    <text evidence="5">Belongs to the class-III pyridoxal-phosphate-dependent aminotransferase family.</text>
</comment>
<dbReference type="GO" id="GO:0030170">
    <property type="term" value="F:pyridoxal phosphate binding"/>
    <property type="evidence" value="ECO:0007669"/>
    <property type="project" value="InterPro"/>
</dbReference>
<evidence type="ECO:0000256" key="1">
    <source>
        <dbReference type="ARBA" id="ARBA00001933"/>
    </source>
</evidence>
<dbReference type="GO" id="GO:0003992">
    <property type="term" value="F:N2-acetyl-L-ornithine:2-oxoglutarate 5-aminotransferase activity"/>
    <property type="evidence" value="ECO:0007669"/>
    <property type="project" value="UniProtKB-EC"/>
</dbReference>
<dbReference type="Pfam" id="PF00202">
    <property type="entry name" value="Aminotran_3"/>
    <property type="match status" value="1"/>
</dbReference>
<keyword evidence="2 6" id="KW-0032">Aminotransferase</keyword>
<dbReference type="EC" id="2.6.1.11" evidence="6"/>
<keyword evidence="3 6" id="KW-0808">Transferase</keyword>
<dbReference type="SUPFAM" id="SSF53383">
    <property type="entry name" value="PLP-dependent transferases"/>
    <property type="match status" value="1"/>
</dbReference>
<dbReference type="PIRSF" id="PIRSF000521">
    <property type="entry name" value="Transaminase_4ab_Lys_Orn"/>
    <property type="match status" value="1"/>
</dbReference>
<dbReference type="PANTHER" id="PTHR11986">
    <property type="entry name" value="AMINOTRANSFERASE CLASS III"/>
    <property type="match status" value="1"/>
</dbReference>
<dbReference type="CDD" id="cd00610">
    <property type="entry name" value="OAT_like"/>
    <property type="match status" value="1"/>
</dbReference>
<dbReference type="InterPro" id="IPR049704">
    <property type="entry name" value="Aminotrans_3_PPA_site"/>
</dbReference>
<dbReference type="GO" id="GO:0042802">
    <property type="term" value="F:identical protein binding"/>
    <property type="evidence" value="ECO:0007669"/>
    <property type="project" value="TreeGrafter"/>
</dbReference>
<proteinExistence type="inferred from homology"/>
<evidence type="ECO:0000313" key="6">
    <source>
        <dbReference type="EMBL" id="CAA6811322.1"/>
    </source>
</evidence>
<reference evidence="6" key="1">
    <citation type="submission" date="2020-01" db="EMBL/GenBank/DDBJ databases">
        <authorList>
            <person name="Meier V. D."/>
            <person name="Meier V D."/>
        </authorList>
    </citation>
    <scope>NUCLEOTIDE SEQUENCE</scope>
    <source>
        <strain evidence="6">HLG_WM_MAG_12</strain>
    </source>
</reference>
<organism evidence="6">
    <name type="scientific">uncultured Campylobacterales bacterium</name>
    <dbReference type="NCBI Taxonomy" id="352960"/>
    <lineage>
        <taxon>Bacteria</taxon>
        <taxon>Pseudomonadati</taxon>
        <taxon>Campylobacterota</taxon>
        <taxon>Epsilonproteobacteria</taxon>
        <taxon>Campylobacterales</taxon>
        <taxon>environmental samples</taxon>
    </lineage>
</organism>
<keyword evidence="4 5" id="KW-0663">Pyridoxal phosphate</keyword>
<gene>
    <name evidence="6" type="ORF">HELGO_WM6424</name>
</gene>
<dbReference type="EMBL" id="CACVAW010000044">
    <property type="protein sequence ID" value="CAA6811322.1"/>
    <property type="molecule type" value="Genomic_DNA"/>
</dbReference>
<dbReference type="InterPro" id="IPR015424">
    <property type="entry name" value="PyrdxlP-dep_Trfase"/>
</dbReference>
<dbReference type="Gene3D" id="3.40.640.10">
    <property type="entry name" value="Type I PLP-dependent aspartate aminotransferase-like (Major domain)"/>
    <property type="match status" value="1"/>
</dbReference>
<evidence type="ECO:0000256" key="2">
    <source>
        <dbReference type="ARBA" id="ARBA00022576"/>
    </source>
</evidence>
<name>A0A6S6SYM8_9BACT</name>
<dbReference type="Gene3D" id="3.90.1150.10">
    <property type="entry name" value="Aspartate Aminotransferase, domain 1"/>
    <property type="match status" value="1"/>
</dbReference>
<sequence length="389" mass="42831">MSEYLLNTYAKNSTNFVKGNNARLYDDKNNEYIDFGAGIAVVSVGHANKRVLDAINDQASKIIHISNLFGIELQERLAQKMVELSGYDMKVFFGNSGAEANEGAIKIARRYGELNKNKSTKTNRTKIITLKNSFHGRTLATLKATGQSNMHKSFGPFPDGFEYAENISDVYNHIDSNTVAVMFELILGEGGVSAWDKEEVQKLATHLKSQDILLIIDEVQTGVYRTGEFLCSNLYGITPDVISLAKGLAGGVPIGAVMTTLKDIFVPGDHGSTFGGNYLSSRAALEVLSILEEAQEEMENNMQYFEKELLIIASKYNLSLTGIGYMRGMKLKDDDTLKAVAEQCLSNKLVVLKSGNSTLRFLPPLTITKEEIDIGISRLKDSLKSVLIK</sequence>
<comment type="cofactor">
    <cofactor evidence="1">
        <name>pyridoxal 5'-phosphate</name>
        <dbReference type="ChEBI" id="CHEBI:597326"/>
    </cofactor>
</comment>
<accession>A0A6S6SYM8</accession>
<dbReference type="PROSITE" id="PS00600">
    <property type="entry name" value="AA_TRANSFER_CLASS_3"/>
    <property type="match status" value="1"/>
</dbReference>